<name>A0A0B4XBW2_9HYPH</name>
<geneLocation type="plasmid" evidence="1 2">
    <name>pRgalR602c</name>
</geneLocation>
<sequence length="95" mass="10666">MSFASADRALVAKIAIDPGKITPANRVPVFDVNFRSLKLNQDPRFKLVCIIFELMMEVLIYYANDVPRAQTAASLLCKAEEIRFRPHPVQRAGCS</sequence>
<dbReference type="Proteomes" id="UP000031368">
    <property type="component" value="Plasmid pRgalR602c"/>
</dbReference>
<proteinExistence type="predicted"/>
<evidence type="ECO:0000313" key="2">
    <source>
        <dbReference type="Proteomes" id="UP000031368"/>
    </source>
</evidence>
<gene>
    <name evidence="1" type="ORF">RGR602_PC01443</name>
</gene>
<keyword evidence="1" id="KW-0614">Plasmid</keyword>
<reference evidence="1 2" key="1">
    <citation type="submission" date="2013-11" db="EMBL/GenBank/DDBJ databases">
        <title>Complete genome sequence of Rhizobium gallicum bv. gallicum R602.</title>
        <authorList>
            <person name="Bustos P."/>
            <person name="Santamaria R.I."/>
            <person name="Lozano L."/>
            <person name="Acosta J.L."/>
            <person name="Ormeno-Orrillo E."/>
            <person name="Rogel M.A."/>
            <person name="Romero D."/>
            <person name="Cevallos M.A."/>
            <person name="Martinez-Romero E."/>
            <person name="Gonzalez V."/>
        </authorList>
    </citation>
    <scope>NUCLEOTIDE SEQUENCE [LARGE SCALE GENOMIC DNA]</scope>
    <source>
        <strain evidence="1 2">R602</strain>
        <plasmid evidence="1 2">pRgalR602c</plasmid>
    </source>
</reference>
<organism evidence="1 2">
    <name type="scientific">Rhizobium gallicum bv. gallicum R602sp</name>
    <dbReference type="NCBI Taxonomy" id="1041138"/>
    <lineage>
        <taxon>Bacteria</taxon>
        <taxon>Pseudomonadati</taxon>
        <taxon>Pseudomonadota</taxon>
        <taxon>Alphaproteobacteria</taxon>
        <taxon>Hyphomicrobiales</taxon>
        <taxon>Rhizobiaceae</taxon>
        <taxon>Rhizobium/Agrobacterium group</taxon>
        <taxon>Rhizobium</taxon>
    </lineage>
</organism>
<evidence type="ECO:0000313" key="1">
    <source>
        <dbReference type="EMBL" id="AJD45469.1"/>
    </source>
</evidence>
<protein>
    <submittedName>
        <fullName evidence="1">Uncharacterized protein</fullName>
    </submittedName>
</protein>
<keyword evidence="2" id="KW-1185">Reference proteome</keyword>
<dbReference type="EMBL" id="CP006880">
    <property type="protein sequence ID" value="AJD45469.1"/>
    <property type="molecule type" value="Genomic_DNA"/>
</dbReference>
<dbReference type="AlphaFoldDB" id="A0A0B4XBW2"/>
<dbReference type="KEGG" id="rga:RGR602_PC01443"/>
<dbReference type="HOGENOM" id="CLU_2370803_0_0_5"/>
<accession>A0A0B4XBW2</accession>